<accession>A0A2K5XHI5</accession>
<name>A0A2K5XHI5_MANLE</name>
<keyword evidence="2" id="KW-1185">Reference proteome</keyword>
<evidence type="ECO:0000313" key="1">
    <source>
        <dbReference type="Ensembl" id="ENSMLEP00000002766.1"/>
    </source>
</evidence>
<proteinExistence type="predicted"/>
<dbReference type="Ensembl" id="ENSMLET00000012626.1">
    <property type="protein sequence ID" value="ENSMLEP00000002766.1"/>
    <property type="gene ID" value="ENSMLEG00000011472.1"/>
</dbReference>
<dbReference type="AlphaFoldDB" id="A0A2K5XHI5"/>
<sequence length="115" mass="13293">MKEPGPNFVTVRKGLHSFKMAFVKHLLLFLSPRLERSGVITDHCSLHLPVQEILMPQPPEQLGLQTNLGNQESSGMMKLFMPRPKVLAQYESIQFMPWQFSWNSFLLLVLICFHI</sequence>
<dbReference type="GeneTree" id="ENSGT00390000000582"/>
<reference evidence="1" key="1">
    <citation type="submission" date="2025-08" db="UniProtKB">
        <authorList>
            <consortium name="Ensembl"/>
        </authorList>
    </citation>
    <scope>IDENTIFICATION</scope>
</reference>
<organism evidence="1 2">
    <name type="scientific">Mandrillus leucophaeus</name>
    <name type="common">Drill</name>
    <name type="synonym">Papio leucophaeus</name>
    <dbReference type="NCBI Taxonomy" id="9568"/>
    <lineage>
        <taxon>Eukaryota</taxon>
        <taxon>Metazoa</taxon>
        <taxon>Chordata</taxon>
        <taxon>Craniata</taxon>
        <taxon>Vertebrata</taxon>
        <taxon>Euteleostomi</taxon>
        <taxon>Mammalia</taxon>
        <taxon>Eutheria</taxon>
        <taxon>Euarchontoglires</taxon>
        <taxon>Primates</taxon>
        <taxon>Haplorrhini</taxon>
        <taxon>Catarrhini</taxon>
        <taxon>Cercopithecidae</taxon>
        <taxon>Cercopithecinae</taxon>
        <taxon>Mandrillus</taxon>
    </lineage>
</organism>
<evidence type="ECO:0000313" key="2">
    <source>
        <dbReference type="Proteomes" id="UP000233140"/>
    </source>
</evidence>
<reference evidence="1" key="2">
    <citation type="submission" date="2025-09" db="UniProtKB">
        <authorList>
            <consortium name="Ensembl"/>
        </authorList>
    </citation>
    <scope>IDENTIFICATION</scope>
</reference>
<dbReference type="Proteomes" id="UP000233140">
    <property type="component" value="Unassembled WGS sequence"/>
</dbReference>
<protein>
    <submittedName>
        <fullName evidence="1">Uncharacterized protein</fullName>
    </submittedName>
</protein>
<dbReference type="OMA" id="ECSDVIM"/>